<dbReference type="EMBL" id="JAACJM010000381">
    <property type="protein sequence ID" value="KAF5327940.1"/>
    <property type="molecule type" value="Genomic_DNA"/>
</dbReference>
<feature type="compositionally biased region" description="Low complexity" evidence="1">
    <location>
        <begin position="113"/>
        <end position="135"/>
    </location>
</feature>
<evidence type="ECO:0000313" key="3">
    <source>
        <dbReference type="EMBL" id="KAF5327940.1"/>
    </source>
</evidence>
<proteinExistence type="predicted"/>
<evidence type="ECO:0000313" key="4">
    <source>
        <dbReference type="Proteomes" id="UP000559256"/>
    </source>
</evidence>
<sequence>MTGLQGLVPDASRTLALEQVSIATVSFFLFPLLYTTYITTTLRIVTELPPSLPPTSSNMSHHESSRHGFRSVLRILYLVMALALLVDAAPATNGTGKTAPATGGSKGTGTGGNTDKSGGSKGPAAGTAPARGPRPIQDFLGYRTATAAEAADFDQNNFKNFKSKVDGKANLGLAMYVVDNPNLLQVGKSDKLCYVYARDKFVMRDEQVGNVKAQYTKPNYNGKPVIADYDPKTASTLEKNRLQAIEETYRRAHPNVHMTVPMGKGETVYSFFRISQRTSGSVKGNQLAIPWSSAEGQTSVYCYDGPKDPNAPKVSKLDYAELIQKKIWKGTLVITDPPSK</sequence>
<gene>
    <name evidence="3" type="ORF">D9758_018051</name>
</gene>
<keyword evidence="2" id="KW-0472">Membrane</keyword>
<dbReference type="Proteomes" id="UP000559256">
    <property type="component" value="Unassembled WGS sequence"/>
</dbReference>
<name>A0A8H5F8R2_9AGAR</name>
<protein>
    <submittedName>
        <fullName evidence="3">Uncharacterized protein</fullName>
    </submittedName>
</protein>
<feature type="transmembrane region" description="Helical" evidence="2">
    <location>
        <begin position="20"/>
        <end position="46"/>
    </location>
</feature>
<evidence type="ECO:0000256" key="1">
    <source>
        <dbReference type="SAM" id="MobiDB-lite"/>
    </source>
</evidence>
<comment type="caution">
    <text evidence="3">The sequence shown here is derived from an EMBL/GenBank/DDBJ whole genome shotgun (WGS) entry which is preliminary data.</text>
</comment>
<keyword evidence="4" id="KW-1185">Reference proteome</keyword>
<organism evidence="3 4">
    <name type="scientific">Tetrapyrgos nigripes</name>
    <dbReference type="NCBI Taxonomy" id="182062"/>
    <lineage>
        <taxon>Eukaryota</taxon>
        <taxon>Fungi</taxon>
        <taxon>Dikarya</taxon>
        <taxon>Basidiomycota</taxon>
        <taxon>Agaricomycotina</taxon>
        <taxon>Agaricomycetes</taxon>
        <taxon>Agaricomycetidae</taxon>
        <taxon>Agaricales</taxon>
        <taxon>Marasmiineae</taxon>
        <taxon>Marasmiaceae</taxon>
        <taxon>Tetrapyrgos</taxon>
    </lineage>
</organism>
<dbReference type="AlphaFoldDB" id="A0A8H5F8R2"/>
<feature type="region of interest" description="Disordered" evidence="1">
    <location>
        <begin position="93"/>
        <end position="135"/>
    </location>
</feature>
<reference evidence="3 4" key="1">
    <citation type="journal article" date="2020" name="ISME J.">
        <title>Uncovering the hidden diversity of litter-decomposition mechanisms in mushroom-forming fungi.</title>
        <authorList>
            <person name="Floudas D."/>
            <person name="Bentzer J."/>
            <person name="Ahren D."/>
            <person name="Johansson T."/>
            <person name="Persson P."/>
            <person name="Tunlid A."/>
        </authorList>
    </citation>
    <scope>NUCLEOTIDE SEQUENCE [LARGE SCALE GENOMIC DNA]</scope>
    <source>
        <strain evidence="3 4">CBS 291.85</strain>
    </source>
</reference>
<feature type="compositionally biased region" description="Low complexity" evidence="1">
    <location>
        <begin position="93"/>
        <end position="103"/>
    </location>
</feature>
<keyword evidence="2" id="KW-0812">Transmembrane</keyword>
<keyword evidence="2" id="KW-1133">Transmembrane helix</keyword>
<feature type="transmembrane region" description="Helical" evidence="2">
    <location>
        <begin position="67"/>
        <end position="86"/>
    </location>
</feature>
<evidence type="ECO:0000256" key="2">
    <source>
        <dbReference type="SAM" id="Phobius"/>
    </source>
</evidence>
<accession>A0A8H5F8R2</accession>